<feature type="chain" id="PRO_5016876114" evidence="1">
    <location>
        <begin position="23"/>
        <end position="141"/>
    </location>
</feature>
<accession>A0A369YCE4</accession>
<reference evidence="2 3" key="1">
    <citation type="submission" date="2018-05" db="EMBL/GenBank/DDBJ databases">
        <title>Draft Genome Sequences for a Diverse set of 7 Haemophilus Species.</title>
        <authorList>
            <person name="Nichols M."/>
            <person name="Topaz N."/>
            <person name="Wang X."/>
            <person name="Wang X."/>
            <person name="Boxrud D."/>
        </authorList>
    </citation>
    <scope>NUCLEOTIDE SEQUENCE [LARGE SCALE GENOMIC DNA]</scope>
    <source>
        <strain evidence="2 3">C2002001239</strain>
    </source>
</reference>
<dbReference type="AlphaFoldDB" id="A0A369YCE4"/>
<gene>
    <name evidence="2" type="ORF">DPV93_10800</name>
</gene>
<comment type="caution">
    <text evidence="2">The sequence shown here is derived from an EMBL/GenBank/DDBJ whole genome shotgun (WGS) entry which is preliminary data.</text>
</comment>
<sequence length="141" mass="16033">MKKLALTALFLGAIGLSQSVQAEIIFSCKTTNNKYIEVNKLNNDIYEYKFGSASKNELTLRNKKSELLGRSERWTGTGRGRWSTMSFQKGEYIYQVYVNLDSIDHTTESGVDVKHKGQLLTSILCTEETAKSNFNDEEFAW</sequence>
<name>A0A369YCE4_9PAST</name>
<evidence type="ECO:0000256" key="1">
    <source>
        <dbReference type="SAM" id="SignalP"/>
    </source>
</evidence>
<organism evidence="2 3">
    <name type="scientific">Haemophilus sputorum</name>
    <dbReference type="NCBI Taxonomy" id="1078480"/>
    <lineage>
        <taxon>Bacteria</taxon>
        <taxon>Pseudomonadati</taxon>
        <taxon>Pseudomonadota</taxon>
        <taxon>Gammaproteobacteria</taxon>
        <taxon>Pasteurellales</taxon>
        <taxon>Pasteurellaceae</taxon>
        <taxon>Haemophilus</taxon>
    </lineage>
</organism>
<proteinExistence type="predicted"/>
<dbReference type="RefSeq" id="WP_111404546.1">
    <property type="nucleotide sequence ID" value="NZ_QEPN01000015.1"/>
</dbReference>
<dbReference type="EMBL" id="QEPN01000015">
    <property type="protein sequence ID" value="RDE69734.1"/>
    <property type="molecule type" value="Genomic_DNA"/>
</dbReference>
<protein>
    <submittedName>
        <fullName evidence="2">Uncharacterized protein</fullName>
    </submittedName>
</protein>
<evidence type="ECO:0000313" key="2">
    <source>
        <dbReference type="EMBL" id="RDE69734.1"/>
    </source>
</evidence>
<dbReference type="Proteomes" id="UP000253872">
    <property type="component" value="Unassembled WGS sequence"/>
</dbReference>
<keyword evidence="1" id="KW-0732">Signal</keyword>
<evidence type="ECO:0000313" key="3">
    <source>
        <dbReference type="Proteomes" id="UP000253872"/>
    </source>
</evidence>
<feature type="signal peptide" evidence="1">
    <location>
        <begin position="1"/>
        <end position="22"/>
    </location>
</feature>